<organism evidence="7 8">
    <name type="scientific">Sphingobium psychrophilum</name>
    <dbReference type="NCBI Taxonomy" id="2728834"/>
    <lineage>
        <taxon>Bacteria</taxon>
        <taxon>Pseudomonadati</taxon>
        <taxon>Pseudomonadota</taxon>
        <taxon>Alphaproteobacteria</taxon>
        <taxon>Sphingomonadales</taxon>
        <taxon>Sphingomonadaceae</taxon>
        <taxon>Sphingobium</taxon>
    </lineage>
</organism>
<evidence type="ECO:0000259" key="6">
    <source>
        <dbReference type="Pfam" id="PF02826"/>
    </source>
</evidence>
<dbReference type="InterPro" id="IPR006139">
    <property type="entry name" value="D-isomer_2_OHA_DH_cat_dom"/>
</dbReference>
<evidence type="ECO:0000313" key="8">
    <source>
        <dbReference type="Proteomes" id="UP000519023"/>
    </source>
</evidence>
<dbReference type="GO" id="GO:0030267">
    <property type="term" value="F:glyoxylate reductase (NADPH) activity"/>
    <property type="evidence" value="ECO:0007669"/>
    <property type="project" value="TreeGrafter"/>
</dbReference>
<name>A0A7X9WXN0_9SPHN</name>
<comment type="similarity">
    <text evidence="4">Belongs to the D-isomer specific 2-hydroxyacid dehydrogenase family.</text>
</comment>
<dbReference type="AlphaFoldDB" id="A0A7X9WXN0"/>
<keyword evidence="3" id="KW-0520">NAD</keyword>
<dbReference type="EMBL" id="JABBFV010000013">
    <property type="protein sequence ID" value="NML11807.1"/>
    <property type="molecule type" value="Genomic_DNA"/>
</dbReference>
<dbReference type="InterPro" id="IPR006140">
    <property type="entry name" value="D-isomer_DH_NAD-bd"/>
</dbReference>
<dbReference type="GO" id="GO:0005829">
    <property type="term" value="C:cytosol"/>
    <property type="evidence" value="ECO:0007669"/>
    <property type="project" value="TreeGrafter"/>
</dbReference>
<evidence type="ECO:0000259" key="5">
    <source>
        <dbReference type="Pfam" id="PF00389"/>
    </source>
</evidence>
<dbReference type="FunFam" id="3.40.50.720:FF:000213">
    <property type="entry name" value="Putative 2-hydroxyacid dehydrogenase"/>
    <property type="match status" value="1"/>
</dbReference>
<evidence type="ECO:0000313" key="7">
    <source>
        <dbReference type="EMBL" id="NML11807.1"/>
    </source>
</evidence>
<evidence type="ECO:0000256" key="2">
    <source>
        <dbReference type="ARBA" id="ARBA00023002"/>
    </source>
</evidence>
<comment type="caution">
    <text evidence="7">The sequence shown here is derived from an EMBL/GenBank/DDBJ whole genome shotgun (WGS) entry which is preliminary data.</text>
</comment>
<dbReference type="InterPro" id="IPR036291">
    <property type="entry name" value="NAD(P)-bd_dom_sf"/>
</dbReference>
<feature type="domain" description="D-isomer specific 2-hydroxyacid dehydrogenase NAD-binding" evidence="6">
    <location>
        <begin position="106"/>
        <end position="278"/>
    </location>
</feature>
<dbReference type="Pfam" id="PF02826">
    <property type="entry name" value="2-Hacid_dh_C"/>
    <property type="match status" value="1"/>
</dbReference>
<evidence type="ECO:0000256" key="3">
    <source>
        <dbReference type="ARBA" id="ARBA00023027"/>
    </source>
</evidence>
<gene>
    <name evidence="7" type="ORF">HHL08_16890</name>
</gene>
<dbReference type="InterPro" id="IPR050223">
    <property type="entry name" value="D-isomer_2-hydroxyacid_DH"/>
</dbReference>
<dbReference type="GO" id="GO:0016618">
    <property type="term" value="F:hydroxypyruvate reductase [NAD(P)H] activity"/>
    <property type="evidence" value="ECO:0007669"/>
    <property type="project" value="TreeGrafter"/>
</dbReference>
<dbReference type="PANTHER" id="PTHR10996">
    <property type="entry name" value="2-HYDROXYACID DEHYDROGENASE-RELATED"/>
    <property type="match status" value="1"/>
</dbReference>
<dbReference type="Pfam" id="PF00389">
    <property type="entry name" value="2-Hacid_dh"/>
    <property type="match status" value="1"/>
</dbReference>
<accession>A0A7X9WXN0</accession>
<dbReference type="Proteomes" id="UP000519023">
    <property type="component" value="Unassembled WGS sequence"/>
</dbReference>
<dbReference type="RefSeq" id="WP_169574243.1">
    <property type="nucleotide sequence ID" value="NZ_JABBFV010000013.1"/>
</dbReference>
<proteinExistence type="inferred from homology"/>
<protein>
    <submittedName>
        <fullName evidence="7">2-hydroxyacid dehydrogenase</fullName>
    </submittedName>
</protein>
<dbReference type="CDD" id="cd12156">
    <property type="entry name" value="HPPR"/>
    <property type="match status" value="1"/>
</dbReference>
<dbReference type="PANTHER" id="PTHR10996:SF178">
    <property type="entry name" value="2-HYDROXYACID DEHYDROGENASE YGL185C-RELATED"/>
    <property type="match status" value="1"/>
</dbReference>
<dbReference type="SUPFAM" id="SSF52283">
    <property type="entry name" value="Formate/glycerate dehydrogenase catalytic domain-like"/>
    <property type="match status" value="1"/>
</dbReference>
<evidence type="ECO:0000256" key="1">
    <source>
        <dbReference type="ARBA" id="ARBA00022857"/>
    </source>
</evidence>
<sequence>MSDARPVILIAQPHLAPLLGLLATDYAALPLWEAAGRARIAEARAIVTAGEFQLDPALLEAMPQLGLIACFTVGYDGIDLARARARGIAVTHAGDANAEDVADHAIGLILAHRRQIVSGDRQVRAGAWVAGAKTITRSLAGARVGIAGMGAIGIAAARRAEVMRMPVRWWGPRPKPALAWPRADSLIALAQDSDMLIVAARADETNRGMIDSVVIDALGPGGLLVNVARGQLVDEDALIAALQDGRLGGAALDVFAQEPTDASRWADVPNCVLTPHTGGATDAAVARMAAMLLANLRAYFSGAALPSPVPDSV</sequence>
<reference evidence="7 8" key="1">
    <citation type="submission" date="2020-04" db="EMBL/GenBank/DDBJ databases">
        <title>Sphingobium sp. AR-3-1 isolated from Arctic soil.</title>
        <authorList>
            <person name="Dahal R.H."/>
            <person name="Chaudhary D.K."/>
        </authorList>
    </citation>
    <scope>NUCLEOTIDE SEQUENCE [LARGE SCALE GENOMIC DNA]</scope>
    <source>
        <strain evidence="7 8">AR-3-1</strain>
    </source>
</reference>
<dbReference type="GO" id="GO:0051287">
    <property type="term" value="F:NAD binding"/>
    <property type="evidence" value="ECO:0007669"/>
    <property type="project" value="InterPro"/>
</dbReference>
<dbReference type="SUPFAM" id="SSF51735">
    <property type="entry name" value="NAD(P)-binding Rossmann-fold domains"/>
    <property type="match status" value="1"/>
</dbReference>
<keyword evidence="1" id="KW-0521">NADP</keyword>
<feature type="domain" description="D-isomer specific 2-hydroxyacid dehydrogenase catalytic" evidence="5">
    <location>
        <begin position="38"/>
        <end position="309"/>
    </location>
</feature>
<evidence type="ECO:0000256" key="4">
    <source>
        <dbReference type="RuleBase" id="RU003719"/>
    </source>
</evidence>
<dbReference type="Gene3D" id="3.40.50.720">
    <property type="entry name" value="NAD(P)-binding Rossmann-like Domain"/>
    <property type="match status" value="2"/>
</dbReference>
<keyword evidence="8" id="KW-1185">Reference proteome</keyword>
<keyword evidence="2 4" id="KW-0560">Oxidoreductase</keyword>